<protein>
    <submittedName>
        <fullName evidence="2">Uncharacterized protein</fullName>
    </submittedName>
</protein>
<name>A0A397W2N3_9GLOM</name>
<dbReference type="Proteomes" id="UP000266673">
    <property type="component" value="Unassembled WGS sequence"/>
</dbReference>
<sequence length="141" mass="16266">MNRLEVERLEGLAKIYRFNLSNPAEQLRLIHTTEVSSEIMANIAESVFKELEEEETLLDDDVELSNSSEDLNPDEPNLNLKISNIIDLQSSVFTCIHSRTSFEDLDRDESDNNMQEDGESEYNVDEIVARQLDYDLDNYDS</sequence>
<gene>
    <name evidence="2" type="ORF">C2G38_2165520</name>
</gene>
<dbReference type="EMBL" id="QKWP01000168">
    <property type="protein sequence ID" value="RIB25606.1"/>
    <property type="molecule type" value="Genomic_DNA"/>
</dbReference>
<evidence type="ECO:0000256" key="1">
    <source>
        <dbReference type="SAM" id="MobiDB-lite"/>
    </source>
</evidence>
<dbReference type="OrthoDB" id="2446120at2759"/>
<organism evidence="2 3">
    <name type="scientific">Gigaspora rosea</name>
    <dbReference type="NCBI Taxonomy" id="44941"/>
    <lineage>
        <taxon>Eukaryota</taxon>
        <taxon>Fungi</taxon>
        <taxon>Fungi incertae sedis</taxon>
        <taxon>Mucoromycota</taxon>
        <taxon>Glomeromycotina</taxon>
        <taxon>Glomeromycetes</taxon>
        <taxon>Diversisporales</taxon>
        <taxon>Gigasporaceae</taxon>
        <taxon>Gigaspora</taxon>
    </lineage>
</organism>
<accession>A0A397W2N3</accession>
<dbReference type="AlphaFoldDB" id="A0A397W2N3"/>
<keyword evidence="3" id="KW-1185">Reference proteome</keyword>
<feature type="compositionally biased region" description="Acidic residues" evidence="1">
    <location>
        <begin position="104"/>
        <end position="124"/>
    </location>
</feature>
<evidence type="ECO:0000313" key="2">
    <source>
        <dbReference type="EMBL" id="RIB25606.1"/>
    </source>
</evidence>
<comment type="caution">
    <text evidence="2">The sequence shown here is derived from an EMBL/GenBank/DDBJ whole genome shotgun (WGS) entry which is preliminary data.</text>
</comment>
<evidence type="ECO:0000313" key="3">
    <source>
        <dbReference type="Proteomes" id="UP000266673"/>
    </source>
</evidence>
<feature type="region of interest" description="Disordered" evidence="1">
    <location>
        <begin position="104"/>
        <end position="127"/>
    </location>
</feature>
<proteinExistence type="predicted"/>
<reference evidence="2 3" key="1">
    <citation type="submission" date="2018-06" db="EMBL/GenBank/DDBJ databases">
        <title>Comparative genomics reveals the genomic features of Rhizophagus irregularis, R. cerebriforme, R. diaphanum and Gigaspora rosea, and their symbiotic lifestyle signature.</title>
        <authorList>
            <person name="Morin E."/>
            <person name="San Clemente H."/>
            <person name="Chen E.C.H."/>
            <person name="De La Providencia I."/>
            <person name="Hainaut M."/>
            <person name="Kuo A."/>
            <person name="Kohler A."/>
            <person name="Murat C."/>
            <person name="Tang N."/>
            <person name="Roy S."/>
            <person name="Loubradou J."/>
            <person name="Henrissat B."/>
            <person name="Grigoriev I.V."/>
            <person name="Corradi N."/>
            <person name="Roux C."/>
            <person name="Martin F.M."/>
        </authorList>
    </citation>
    <scope>NUCLEOTIDE SEQUENCE [LARGE SCALE GENOMIC DNA]</scope>
    <source>
        <strain evidence="2 3">DAOM 194757</strain>
    </source>
</reference>